<comment type="caution">
    <text evidence="1">The sequence shown here is derived from an EMBL/GenBank/DDBJ whole genome shotgun (WGS) entry which is preliminary data.</text>
</comment>
<evidence type="ECO:0000313" key="1">
    <source>
        <dbReference type="EMBL" id="RKO66838.1"/>
    </source>
</evidence>
<evidence type="ECO:0000313" key="2">
    <source>
        <dbReference type="Proteomes" id="UP000271256"/>
    </source>
</evidence>
<sequence length="157" mass="18068">MRIFLLGGEVLEDLTTGIKAKVRLDFKGVGRPGRLFFGGKSTDKAAEEAREQQLALLRNVPIQGIHIEDVDLSLDVYTVYDDVNNQEVAYAPVILQLTADTLEDLVRFVARDEFRKIEIIAPGALSLNKHEVERLMFRIYEEFTNYRQHLERKYNVK</sequence>
<protein>
    <submittedName>
        <fullName evidence="1">Uncharacterized protein</fullName>
    </submittedName>
</protein>
<gene>
    <name evidence="1" type="ORF">D7024_07680</name>
</gene>
<dbReference type="OrthoDB" id="1723695at2"/>
<keyword evidence="2" id="KW-1185">Reference proteome</keyword>
<reference evidence="1 2" key="1">
    <citation type="submission" date="2018-10" db="EMBL/GenBank/DDBJ databases">
        <authorList>
            <person name="Grouzdev D.S."/>
            <person name="Krutkina M.S."/>
            <person name="Tourova T.P."/>
            <person name="Nazina T.N."/>
        </authorList>
    </citation>
    <scope>NUCLEOTIDE SEQUENCE [LARGE SCALE GENOMIC DNA]</scope>
    <source>
        <strain evidence="1 2">435</strain>
    </source>
</reference>
<name>A0A494WTZ5_9FIRM</name>
<dbReference type="AlphaFoldDB" id="A0A494WTZ5"/>
<organism evidence="1 2">
    <name type="scientific">Desulfofundulus salinus</name>
    <dbReference type="NCBI Taxonomy" id="2419843"/>
    <lineage>
        <taxon>Bacteria</taxon>
        <taxon>Bacillati</taxon>
        <taxon>Bacillota</taxon>
        <taxon>Clostridia</taxon>
        <taxon>Eubacteriales</taxon>
        <taxon>Peptococcaceae</taxon>
        <taxon>Desulfofundulus</taxon>
    </lineage>
</organism>
<proteinExistence type="predicted"/>
<dbReference type="Proteomes" id="UP000271256">
    <property type="component" value="Unassembled WGS sequence"/>
</dbReference>
<dbReference type="EMBL" id="RBWE01000001">
    <property type="protein sequence ID" value="RKO66838.1"/>
    <property type="molecule type" value="Genomic_DNA"/>
</dbReference>
<accession>A0A494WTZ5</accession>